<accession>A0A8I2YEC3</accession>
<comment type="caution">
    <text evidence="1">The sequence shown here is derived from an EMBL/GenBank/DDBJ whole genome shotgun (WGS) entry which is preliminary data.</text>
</comment>
<evidence type="ECO:0000313" key="2">
    <source>
        <dbReference type="Proteomes" id="UP000683000"/>
    </source>
</evidence>
<dbReference type="InterPro" id="IPR036259">
    <property type="entry name" value="MFS_trans_sf"/>
</dbReference>
<proteinExistence type="predicted"/>
<evidence type="ECO:0000313" key="1">
    <source>
        <dbReference type="EMBL" id="KAG6370257.1"/>
    </source>
</evidence>
<gene>
    <name evidence="1" type="ORF">JVT61DRAFT_12201</name>
</gene>
<name>A0A8I2YEC3_9AGAM</name>
<organism evidence="1 2">
    <name type="scientific">Boletus reticuloceps</name>
    <dbReference type="NCBI Taxonomy" id="495285"/>
    <lineage>
        <taxon>Eukaryota</taxon>
        <taxon>Fungi</taxon>
        <taxon>Dikarya</taxon>
        <taxon>Basidiomycota</taxon>
        <taxon>Agaricomycotina</taxon>
        <taxon>Agaricomycetes</taxon>
        <taxon>Agaricomycetidae</taxon>
        <taxon>Boletales</taxon>
        <taxon>Boletineae</taxon>
        <taxon>Boletaceae</taxon>
        <taxon>Boletoideae</taxon>
        <taxon>Boletus</taxon>
    </lineage>
</organism>
<dbReference type="OrthoDB" id="2686975at2759"/>
<reference evidence="1" key="1">
    <citation type="submission" date="2021-03" db="EMBL/GenBank/DDBJ databases">
        <title>Evolutionary innovations through gain and loss of genes in the ectomycorrhizal Boletales.</title>
        <authorList>
            <person name="Wu G."/>
            <person name="Miyauchi S."/>
            <person name="Morin E."/>
            <person name="Yang Z.-L."/>
            <person name="Xu J."/>
            <person name="Martin F.M."/>
        </authorList>
    </citation>
    <scope>NUCLEOTIDE SEQUENCE</scope>
    <source>
        <strain evidence="1">BR01</strain>
    </source>
</reference>
<keyword evidence="2" id="KW-1185">Reference proteome</keyword>
<dbReference type="AlphaFoldDB" id="A0A8I2YEC3"/>
<dbReference type="Proteomes" id="UP000683000">
    <property type="component" value="Unassembled WGS sequence"/>
</dbReference>
<dbReference type="Gene3D" id="1.20.1250.20">
    <property type="entry name" value="MFS general substrate transporter like domains"/>
    <property type="match status" value="1"/>
</dbReference>
<dbReference type="EMBL" id="JAGFBS010000054">
    <property type="protein sequence ID" value="KAG6370257.1"/>
    <property type="molecule type" value="Genomic_DNA"/>
</dbReference>
<sequence>MYSILYAYTPESFPAPHHSTGNALCSALNRIGGFIAPLIKIAMTPKMGTVSANAAMDDTPSKNFTSSIPSSKPAGISLVFVAHAVTPTDTLLSSLPSSSTLLSTQVHYTSIRYPRHCMYISSMPVTK</sequence>
<protein>
    <submittedName>
        <fullName evidence="1">Uncharacterized protein</fullName>
    </submittedName>
</protein>
<dbReference type="SUPFAM" id="SSF103473">
    <property type="entry name" value="MFS general substrate transporter"/>
    <property type="match status" value="1"/>
</dbReference>